<evidence type="ECO:0000256" key="3">
    <source>
        <dbReference type="ARBA" id="ARBA00022833"/>
    </source>
</evidence>
<evidence type="ECO:0000313" key="7">
    <source>
        <dbReference type="EMBL" id="PIA40680.1"/>
    </source>
</evidence>
<evidence type="ECO:0000256" key="5">
    <source>
        <dbReference type="SAM" id="Coils"/>
    </source>
</evidence>
<keyword evidence="5" id="KW-0175">Coiled coil</keyword>
<keyword evidence="1" id="KW-0479">Metal-binding</keyword>
<evidence type="ECO:0000256" key="2">
    <source>
        <dbReference type="ARBA" id="ARBA00022771"/>
    </source>
</evidence>
<dbReference type="GO" id="GO:0008270">
    <property type="term" value="F:zinc ion binding"/>
    <property type="evidence" value="ECO:0007669"/>
    <property type="project" value="UniProtKB-KW"/>
</dbReference>
<dbReference type="PROSITE" id="PS50089">
    <property type="entry name" value="ZF_RING_2"/>
    <property type="match status" value="1"/>
</dbReference>
<protein>
    <recommendedName>
        <fullName evidence="6">RING-type domain-containing protein</fullName>
    </recommendedName>
</protein>
<dbReference type="InParanoid" id="A0A2G5DAX0"/>
<organism evidence="7 8">
    <name type="scientific">Aquilegia coerulea</name>
    <name type="common">Rocky mountain columbine</name>
    <dbReference type="NCBI Taxonomy" id="218851"/>
    <lineage>
        <taxon>Eukaryota</taxon>
        <taxon>Viridiplantae</taxon>
        <taxon>Streptophyta</taxon>
        <taxon>Embryophyta</taxon>
        <taxon>Tracheophyta</taxon>
        <taxon>Spermatophyta</taxon>
        <taxon>Magnoliopsida</taxon>
        <taxon>Ranunculales</taxon>
        <taxon>Ranunculaceae</taxon>
        <taxon>Thalictroideae</taxon>
        <taxon>Aquilegia</taxon>
    </lineage>
</organism>
<feature type="coiled-coil region" evidence="5">
    <location>
        <begin position="168"/>
        <end position="204"/>
    </location>
</feature>
<dbReference type="CDD" id="cd16649">
    <property type="entry name" value="mRING-HC-C3HC5_CGRF1-like"/>
    <property type="match status" value="1"/>
</dbReference>
<dbReference type="GO" id="GO:0004842">
    <property type="term" value="F:ubiquitin-protein transferase activity"/>
    <property type="evidence" value="ECO:0007669"/>
    <property type="project" value="TreeGrafter"/>
</dbReference>
<dbReference type="FunFam" id="1.10.1170.10:FF:000002">
    <property type="entry name" value="Baculoviral IAP repeat containing 7"/>
    <property type="match status" value="1"/>
</dbReference>
<keyword evidence="8" id="KW-1185">Reference proteome</keyword>
<accession>A0A2G5DAX0</accession>
<gene>
    <name evidence="7" type="ORF">AQUCO_02400026v1</name>
</gene>
<evidence type="ECO:0000256" key="1">
    <source>
        <dbReference type="ARBA" id="ARBA00022723"/>
    </source>
</evidence>
<proteinExistence type="predicted"/>
<keyword evidence="2 4" id="KW-0863">Zinc-finger</keyword>
<name>A0A2G5DAX0_AQUCA</name>
<reference evidence="7 8" key="1">
    <citation type="submission" date="2017-09" db="EMBL/GenBank/DDBJ databases">
        <title>WGS assembly of Aquilegia coerulea Goldsmith.</title>
        <authorList>
            <person name="Hodges S."/>
            <person name="Kramer E."/>
            <person name="Nordborg M."/>
            <person name="Tomkins J."/>
            <person name="Borevitz J."/>
            <person name="Derieg N."/>
            <person name="Yan J."/>
            <person name="Mihaltcheva S."/>
            <person name="Hayes R.D."/>
            <person name="Rokhsar D."/>
        </authorList>
    </citation>
    <scope>NUCLEOTIDE SEQUENCE [LARGE SCALE GENOMIC DNA]</scope>
    <source>
        <strain evidence="8">cv. Goldsmith</strain>
    </source>
</reference>
<evidence type="ECO:0000259" key="6">
    <source>
        <dbReference type="PROSITE" id="PS50089"/>
    </source>
</evidence>
<dbReference type="AlphaFoldDB" id="A0A2G5DAX0"/>
<dbReference type="PIRSF" id="PIRSF036836">
    <property type="entry name" value="RNase_bind_SBP1"/>
    <property type="match status" value="1"/>
</dbReference>
<dbReference type="PANTHER" id="PTHR42647:SF72">
    <property type="entry name" value="EF-HAND CALCIUM-BINDING DOMAIN-CONTAINING PROTEIN 4A"/>
    <property type="match status" value="1"/>
</dbReference>
<dbReference type="Gene3D" id="3.30.40.10">
    <property type="entry name" value="Zinc/RING finger domain, C3HC4 (zinc finger)"/>
    <property type="match status" value="1"/>
</dbReference>
<keyword evidence="3" id="KW-0862">Zinc</keyword>
<dbReference type="InterPro" id="IPR013083">
    <property type="entry name" value="Znf_RING/FYVE/PHD"/>
</dbReference>
<dbReference type="EMBL" id="KZ305041">
    <property type="protein sequence ID" value="PIA40680.1"/>
    <property type="molecule type" value="Genomic_DNA"/>
</dbReference>
<dbReference type="Pfam" id="PF13920">
    <property type="entry name" value="zf-C3HC4_3"/>
    <property type="match status" value="1"/>
</dbReference>
<dbReference type="PANTHER" id="PTHR42647">
    <property type="entry name" value="SBP (S-RIBONUCLEASE BINDING PROTEIN) FAMILY PROTEIN"/>
    <property type="match status" value="1"/>
</dbReference>
<feature type="domain" description="RING-type" evidence="6">
    <location>
        <begin position="279"/>
        <end position="314"/>
    </location>
</feature>
<sequence length="326" mass="37490">MAVQAQYMSPVLRATNVFEEFHSGNLFGSYYNHGVQQQQFLNGTVFSEPESELTCNNMSGSRKRNRDDHHQHSNLPLQMMNQQQQFRFLKSSKIQESNRSEVTSTSGRSYENDQYINVNDLNSHLLHQNLEIDALILLQNEKLRSGIEEARKRHCRSLLSVLELQVLKRLEEKECELANASRRNAELEEKVKQMNAENQIWFNIAKNNESIVCTLKSSLEQILFQNQGQVKEGYGDSESVTDDAQSSCCKEDKTTSSSSWKNIEKIVQENNELKQRKYCKVCHENEVSVLLLPCRHLCLCKNCESKLDTCPICNSLKNASLQIFIS</sequence>
<dbReference type="FunFam" id="3.30.40.10:FF:000239">
    <property type="entry name" value="probable BOI-related E3 ubiquitin-protein ligase 2"/>
    <property type="match status" value="1"/>
</dbReference>
<dbReference type="InterPro" id="IPR001841">
    <property type="entry name" value="Znf_RING"/>
</dbReference>
<evidence type="ECO:0000256" key="4">
    <source>
        <dbReference type="PROSITE-ProRule" id="PRU00175"/>
    </source>
</evidence>
<dbReference type="OrthoDB" id="1711136at2759"/>
<dbReference type="Proteomes" id="UP000230069">
    <property type="component" value="Unassembled WGS sequence"/>
</dbReference>
<evidence type="ECO:0000313" key="8">
    <source>
        <dbReference type="Proteomes" id="UP000230069"/>
    </source>
</evidence>